<organism evidence="2 3">
    <name type="scientific">Clostridium beijerinckii</name>
    <name type="common">Clostridium MP</name>
    <dbReference type="NCBI Taxonomy" id="1520"/>
    <lineage>
        <taxon>Bacteria</taxon>
        <taxon>Bacillati</taxon>
        <taxon>Bacillota</taxon>
        <taxon>Clostridia</taxon>
        <taxon>Eubacteriales</taxon>
        <taxon>Clostridiaceae</taxon>
        <taxon>Clostridium</taxon>
    </lineage>
</organism>
<reference evidence="2" key="2">
    <citation type="journal article" date="2022" name="Nat. Biotechnol.">
        <title>Carbon-negative production of acetone and isopropanol by gas fermentation at industrial pilot scale.</title>
        <authorList>
            <person name="Liew F.E."/>
            <person name="Nogle R."/>
            <person name="Abdalla T."/>
            <person name="Rasor B.J."/>
            <person name="Canter C."/>
            <person name="Jensen R.O."/>
            <person name="Wang L."/>
            <person name="Strutz J."/>
            <person name="Chirania P."/>
            <person name="De Tissera S."/>
            <person name="Mueller A.P."/>
            <person name="Ruan Z."/>
            <person name="Gao A."/>
            <person name="Tran L."/>
            <person name="Engle N.L."/>
            <person name="Bromley J.C."/>
            <person name="Daniell J."/>
            <person name="Conrado R."/>
            <person name="Tschaplinski T.J."/>
            <person name="Giannone R.J."/>
            <person name="Hettich R.L."/>
            <person name="Karim A.S."/>
            <person name="Simpson S.D."/>
            <person name="Brown S.D."/>
            <person name="Leang C."/>
            <person name="Jewett M.C."/>
            <person name="Kopke M."/>
        </authorList>
    </citation>
    <scope>NUCLEOTIDE SEQUENCE</scope>
    <source>
        <strain evidence="2">DJ080</strain>
    </source>
</reference>
<dbReference type="GO" id="GO:0006813">
    <property type="term" value="P:potassium ion transport"/>
    <property type="evidence" value="ECO:0007669"/>
    <property type="project" value="InterPro"/>
</dbReference>
<dbReference type="SUPFAM" id="SSF116726">
    <property type="entry name" value="TrkA C-terminal domain-like"/>
    <property type="match status" value="1"/>
</dbReference>
<dbReference type="EMBL" id="JABSWW010000001">
    <property type="protein sequence ID" value="NRT87112.1"/>
    <property type="molecule type" value="Genomic_DNA"/>
</dbReference>
<evidence type="ECO:0000313" key="3">
    <source>
        <dbReference type="Proteomes" id="UP001193748"/>
    </source>
</evidence>
<comment type="caution">
    <text evidence="2">The sequence shown here is derived from an EMBL/GenBank/DDBJ whole genome shotgun (WGS) entry which is preliminary data.</text>
</comment>
<dbReference type="GO" id="GO:0008324">
    <property type="term" value="F:monoatomic cation transmembrane transporter activity"/>
    <property type="evidence" value="ECO:0007669"/>
    <property type="project" value="InterPro"/>
</dbReference>
<dbReference type="AlphaFoldDB" id="A0AAX0AW69"/>
<accession>A0AAX0AW69</accession>
<evidence type="ECO:0000259" key="1">
    <source>
        <dbReference type="PROSITE" id="PS51202"/>
    </source>
</evidence>
<dbReference type="PROSITE" id="PS51202">
    <property type="entry name" value="RCK_C"/>
    <property type="match status" value="1"/>
</dbReference>
<protein>
    <submittedName>
        <fullName evidence="2">Trk K+ transport system NAD-binding subunit</fullName>
    </submittedName>
</protein>
<dbReference type="InterPro" id="IPR006037">
    <property type="entry name" value="RCK_C"/>
</dbReference>
<dbReference type="InterPro" id="IPR036721">
    <property type="entry name" value="RCK_C_sf"/>
</dbReference>
<dbReference type="Gene3D" id="3.30.70.1450">
    <property type="entry name" value="Regulator of K+ conductance, C-terminal domain"/>
    <property type="match status" value="1"/>
</dbReference>
<reference evidence="2" key="1">
    <citation type="submission" date="2020-05" db="EMBL/GenBank/DDBJ databases">
        <authorList>
            <person name="Brown S."/>
            <person name="Huntemann M."/>
            <person name="Clum A."/>
            <person name="Spunde A."/>
            <person name="Palaniappan K."/>
            <person name="Ritter S."/>
            <person name="Mikhailova N."/>
            <person name="Chen I.-M."/>
            <person name="Stamatis D."/>
            <person name="Reddy T."/>
            <person name="O'Malley R."/>
            <person name="Daum C."/>
            <person name="Shapiro N."/>
            <person name="Ivanova N."/>
            <person name="Kyrpides N."/>
            <person name="Woyke T."/>
        </authorList>
    </citation>
    <scope>NUCLEOTIDE SEQUENCE</scope>
    <source>
        <strain evidence="2">DJ080</strain>
    </source>
</reference>
<feature type="domain" description="RCK C-terminal" evidence="1">
    <location>
        <begin position="1"/>
        <end position="69"/>
    </location>
</feature>
<gene>
    <name evidence="2" type="ORF">B0H41_000791</name>
</gene>
<proteinExistence type="predicted"/>
<sequence length="78" mass="8758">MEFAVCIESKLDGKQIKDVNWPSRCLLVAVRRGENEIIPKGDTVILPGDYLTVLTNEDRVPKINDTLLLMSESSDILK</sequence>
<dbReference type="Pfam" id="PF02080">
    <property type="entry name" value="TrkA_C"/>
    <property type="match status" value="1"/>
</dbReference>
<dbReference type="Proteomes" id="UP001193748">
    <property type="component" value="Unassembled WGS sequence"/>
</dbReference>
<evidence type="ECO:0000313" key="2">
    <source>
        <dbReference type="EMBL" id="NRT87112.1"/>
    </source>
</evidence>
<name>A0AAX0AW69_CLOBE</name>